<name>A0ACD4NRZ6_9HYPH</name>
<accession>A0ACD4NRZ6</accession>
<reference evidence="1" key="1">
    <citation type="submission" date="2022-11" db="EMBL/GenBank/DDBJ databases">
        <title>beta-Carotene-producing bacterium, Jeongeuplla avenae sp. nov., alleviates the salt stress of Arabidopsis seedlings.</title>
        <authorList>
            <person name="Jiang L."/>
            <person name="Lee J."/>
        </authorList>
    </citation>
    <scope>NUCLEOTIDE SEQUENCE</scope>
    <source>
        <strain evidence="1">DY_R2A_6</strain>
    </source>
</reference>
<proteinExistence type="predicted"/>
<dbReference type="Proteomes" id="UP001163223">
    <property type="component" value="Chromosome"/>
</dbReference>
<evidence type="ECO:0000313" key="2">
    <source>
        <dbReference type="Proteomes" id="UP001163223"/>
    </source>
</evidence>
<evidence type="ECO:0000313" key="1">
    <source>
        <dbReference type="EMBL" id="WAJ29557.1"/>
    </source>
</evidence>
<organism evidence="1 2">
    <name type="scientific">Antarcticirhabdus aurantiaca</name>
    <dbReference type="NCBI Taxonomy" id="2606717"/>
    <lineage>
        <taxon>Bacteria</taxon>
        <taxon>Pseudomonadati</taxon>
        <taxon>Pseudomonadota</taxon>
        <taxon>Alphaproteobacteria</taxon>
        <taxon>Hyphomicrobiales</taxon>
        <taxon>Aurantimonadaceae</taxon>
        <taxon>Antarcticirhabdus</taxon>
    </lineage>
</organism>
<dbReference type="EMBL" id="CP113520">
    <property type="protein sequence ID" value="WAJ29557.1"/>
    <property type="molecule type" value="Genomic_DNA"/>
</dbReference>
<keyword evidence="2" id="KW-1185">Reference proteome</keyword>
<sequence>MSNTFGTPGQDLPDPILPGQRGDDAVGRPDNEPAPNHDLPAVPEGRPGETSEPDESRAGGATGAQGSDLA</sequence>
<protein>
    <submittedName>
        <fullName evidence="1">Uncharacterized protein</fullName>
    </submittedName>
</protein>
<gene>
    <name evidence="1" type="ORF">OXU80_04800</name>
</gene>